<dbReference type="AlphaFoldDB" id="A0A9W8MY53"/>
<keyword evidence="1" id="KW-1133">Transmembrane helix</keyword>
<feature type="transmembrane region" description="Helical" evidence="1">
    <location>
        <begin position="167"/>
        <end position="191"/>
    </location>
</feature>
<keyword evidence="1" id="KW-0472">Membrane</keyword>
<comment type="caution">
    <text evidence="2">The sequence shown here is derived from an EMBL/GenBank/DDBJ whole genome shotgun (WGS) entry which is preliminary data.</text>
</comment>
<evidence type="ECO:0000313" key="2">
    <source>
        <dbReference type="EMBL" id="KAJ3514473.1"/>
    </source>
</evidence>
<protein>
    <submittedName>
        <fullName evidence="2">Uncharacterized protein</fullName>
    </submittedName>
</protein>
<keyword evidence="1" id="KW-0812">Transmembrane</keyword>
<feature type="transmembrane region" description="Helical" evidence="1">
    <location>
        <begin position="212"/>
        <end position="235"/>
    </location>
</feature>
<gene>
    <name evidence="2" type="ORF">NLJ89_g2362</name>
</gene>
<dbReference type="Proteomes" id="UP001148786">
    <property type="component" value="Unassembled WGS sequence"/>
</dbReference>
<keyword evidence="3" id="KW-1185">Reference proteome</keyword>
<name>A0A9W8MY53_9AGAR</name>
<dbReference type="OrthoDB" id="3267806at2759"/>
<feature type="transmembrane region" description="Helical" evidence="1">
    <location>
        <begin position="23"/>
        <end position="47"/>
    </location>
</feature>
<evidence type="ECO:0000313" key="3">
    <source>
        <dbReference type="Proteomes" id="UP001148786"/>
    </source>
</evidence>
<organism evidence="2 3">
    <name type="scientific">Agrocybe chaxingu</name>
    <dbReference type="NCBI Taxonomy" id="84603"/>
    <lineage>
        <taxon>Eukaryota</taxon>
        <taxon>Fungi</taxon>
        <taxon>Dikarya</taxon>
        <taxon>Basidiomycota</taxon>
        <taxon>Agaricomycotina</taxon>
        <taxon>Agaricomycetes</taxon>
        <taxon>Agaricomycetidae</taxon>
        <taxon>Agaricales</taxon>
        <taxon>Agaricineae</taxon>
        <taxon>Strophariaceae</taxon>
        <taxon>Agrocybe</taxon>
    </lineage>
</organism>
<feature type="transmembrane region" description="Helical" evidence="1">
    <location>
        <begin position="131"/>
        <end position="161"/>
    </location>
</feature>
<dbReference type="EMBL" id="JANKHO010000143">
    <property type="protein sequence ID" value="KAJ3514473.1"/>
    <property type="molecule type" value="Genomic_DNA"/>
</dbReference>
<feature type="transmembrane region" description="Helical" evidence="1">
    <location>
        <begin position="59"/>
        <end position="80"/>
    </location>
</feature>
<evidence type="ECO:0000256" key="1">
    <source>
        <dbReference type="SAM" id="Phobius"/>
    </source>
</evidence>
<sequence>MDIGVKSRSLLVPGQDIAAELHMLGTIISGVAYGIVIVSACDSFRLVFRKAARLRNFTLVYIVVMTLVSTASFILGVVVTTTMIFQTEVRSAVGPFRLEILLYPVALWGADGLMMYRCMVLYEGLSRAYRIALRCLLSLMSFVLVGILLPFCIFSGIPFILNDPRMIFLVLVALTTLVNITLATLVTLRLHQHQRNTRKVLGREFGSPYSRTIAICIESCALIVVFDLIFIALAFEQANASMIPEQLLVHVSVVSPFLLIARVARGRDVLNTIKSRGNPDVQVVSDRMDTLRFYRSSGMGTDSTDHTHLMYSNIRTPTDEGGDWRRTAVDTRTVRMVDNTSMDPKYNHKNFNIDNYQKDSDLWYDDGNVHFFRDLFDKNSNNPERETQDPLPLTLFEKVGDVKLMFLAAYNLNFMPDPLAKVELKTAVSMLYLGFAYKIGLLFELALKHLSSVFPTSLGKWDNPSAATMIVPRSDEDFLSTLLQIVVHAANARTWWLLPAVLYSCCTHSLIDIVRNDVYKKKLSEHQRESIITTHEMQTGVGRRMYSFLGHIPAEGCRSKRACRKIARKWYLESLEWRCNNPWKDYPSQEGKGSFSGGSVTHA</sequence>
<proteinExistence type="predicted"/>
<reference evidence="2" key="1">
    <citation type="submission" date="2022-07" db="EMBL/GenBank/DDBJ databases">
        <title>Genome Sequence of Agrocybe chaxingu.</title>
        <authorList>
            <person name="Buettner E."/>
        </authorList>
    </citation>
    <scope>NUCLEOTIDE SEQUENCE</scope>
    <source>
        <strain evidence="2">MP-N11</strain>
    </source>
</reference>
<accession>A0A9W8MY53</accession>
<feature type="transmembrane region" description="Helical" evidence="1">
    <location>
        <begin position="100"/>
        <end position="119"/>
    </location>
</feature>